<name>A0AAN9QFM8_PHACN</name>
<dbReference type="Proteomes" id="UP001374584">
    <property type="component" value="Unassembled WGS sequence"/>
</dbReference>
<gene>
    <name evidence="2" type="ORF">VNO80_30212</name>
</gene>
<evidence type="ECO:0000313" key="2">
    <source>
        <dbReference type="EMBL" id="KAK7333439.1"/>
    </source>
</evidence>
<feature type="transmembrane region" description="Helical" evidence="1">
    <location>
        <begin position="36"/>
        <end position="58"/>
    </location>
</feature>
<evidence type="ECO:0000256" key="1">
    <source>
        <dbReference type="SAM" id="Phobius"/>
    </source>
</evidence>
<accession>A0AAN9QFM8</accession>
<comment type="caution">
    <text evidence="2">The sequence shown here is derived from an EMBL/GenBank/DDBJ whole genome shotgun (WGS) entry which is preliminary data.</text>
</comment>
<feature type="transmembrane region" description="Helical" evidence="1">
    <location>
        <begin position="65"/>
        <end position="85"/>
    </location>
</feature>
<reference evidence="2 3" key="1">
    <citation type="submission" date="2024-01" db="EMBL/GenBank/DDBJ databases">
        <title>The genomes of 5 underutilized Papilionoideae crops provide insights into root nodulation and disease resistanc.</title>
        <authorList>
            <person name="Jiang F."/>
        </authorList>
    </citation>
    <scope>NUCLEOTIDE SEQUENCE [LARGE SCALE GENOMIC DNA]</scope>
    <source>
        <strain evidence="2">JINMINGXINNONG_FW02</strain>
        <tissue evidence="2">Leaves</tissue>
    </source>
</reference>
<organism evidence="2 3">
    <name type="scientific">Phaseolus coccineus</name>
    <name type="common">Scarlet runner bean</name>
    <name type="synonym">Phaseolus multiflorus</name>
    <dbReference type="NCBI Taxonomy" id="3886"/>
    <lineage>
        <taxon>Eukaryota</taxon>
        <taxon>Viridiplantae</taxon>
        <taxon>Streptophyta</taxon>
        <taxon>Embryophyta</taxon>
        <taxon>Tracheophyta</taxon>
        <taxon>Spermatophyta</taxon>
        <taxon>Magnoliopsida</taxon>
        <taxon>eudicotyledons</taxon>
        <taxon>Gunneridae</taxon>
        <taxon>Pentapetalae</taxon>
        <taxon>rosids</taxon>
        <taxon>fabids</taxon>
        <taxon>Fabales</taxon>
        <taxon>Fabaceae</taxon>
        <taxon>Papilionoideae</taxon>
        <taxon>50 kb inversion clade</taxon>
        <taxon>NPAAA clade</taxon>
        <taxon>indigoferoid/millettioid clade</taxon>
        <taxon>Phaseoleae</taxon>
        <taxon>Phaseolus</taxon>
    </lineage>
</organism>
<sequence>MLGSEATQIQYPLKAEKTTGSSCPDLPHPEDPFASYSYFVNARCKIAASGFCIVLLYIWFKKFIYFFLSGLTLTVMIFLSSGDVIEFLENASEMGEIFEDLSEGLFAVSC</sequence>
<keyword evidence="1" id="KW-0472">Membrane</keyword>
<proteinExistence type="predicted"/>
<keyword evidence="1" id="KW-0812">Transmembrane</keyword>
<keyword evidence="1" id="KW-1133">Transmembrane helix</keyword>
<dbReference type="EMBL" id="JAYMYR010000011">
    <property type="protein sequence ID" value="KAK7333439.1"/>
    <property type="molecule type" value="Genomic_DNA"/>
</dbReference>
<evidence type="ECO:0000313" key="3">
    <source>
        <dbReference type="Proteomes" id="UP001374584"/>
    </source>
</evidence>
<protein>
    <submittedName>
        <fullName evidence="2">Uncharacterized protein</fullName>
    </submittedName>
</protein>
<dbReference type="AlphaFoldDB" id="A0AAN9QFM8"/>
<keyword evidence="3" id="KW-1185">Reference proteome</keyword>